<evidence type="ECO:0000313" key="5">
    <source>
        <dbReference type="WBParaSite" id="Pan_g15138.t1"/>
    </source>
</evidence>
<feature type="region of interest" description="Disordered" evidence="2">
    <location>
        <begin position="75"/>
        <end position="116"/>
    </location>
</feature>
<evidence type="ECO:0000313" key="4">
    <source>
        <dbReference type="Proteomes" id="UP000492821"/>
    </source>
</evidence>
<dbReference type="AlphaFoldDB" id="A0A7E4V0M6"/>
<accession>A0A7E4V0M6</accession>
<dbReference type="InterPro" id="IPR007726">
    <property type="entry name" value="SS18_N"/>
</dbReference>
<dbReference type="Proteomes" id="UP000492821">
    <property type="component" value="Unassembled WGS sequence"/>
</dbReference>
<protein>
    <submittedName>
        <fullName evidence="5">SSXT domain-containing protein</fullName>
    </submittedName>
</protein>
<feature type="domain" description="SS18 N-terminal" evidence="3">
    <location>
        <begin position="18"/>
        <end position="61"/>
    </location>
</feature>
<organism evidence="4 5">
    <name type="scientific">Panagrellus redivivus</name>
    <name type="common">Microworm</name>
    <dbReference type="NCBI Taxonomy" id="6233"/>
    <lineage>
        <taxon>Eukaryota</taxon>
        <taxon>Metazoa</taxon>
        <taxon>Ecdysozoa</taxon>
        <taxon>Nematoda</taxon>
        <taxon>Chromadorea</taxon>
        <taxon>Rhabditida</taxon>
        <taxon>Tylenchina</taxon>
        <taxon>Panagrolaimomorpha</taxon>
        <taxon>Panagrolaimoidea</taxon>
        <taxon>Panagrolaimidae</taxon>
        <taxon>Panagrellus</taxon>
    </lineage>
</organism>
<feature type="compositionally biased region" description="Polar residues" evidence="2">
    <location>
        <begin position="91"/>
        <end position="109"/>
    </location>
</feature>
<evidence type="ECO:0000256" key="1">
    <source>
        <dbReference type="ARBA" id="ARBA00007945"/>
    </source>
</evidence>
<sequence length="116" mass="12615">MATSDIPEVHHEVVEKNYTVAKLLAENSQLVATISEYQKLGRVGDAAEYQAILHRNLMYMLKHIDPACLENVDNSCQGSGNTTPLVEAPTTALSSKEPSPIPCSSTDPIPSSLKRH</sequence>
<comment type="similarity">
    <text evidence="1">Belongs to the SS18 family.</text>
</comment>
<reference evidence="5" key="2">
    <citation type="submission" date="2020-10" db="UniProtKB">
        <authorList>
            <consortium name="WormBaseParasite"/>
        </authorList>
    </citation>
    <scope>IDENTIFICATION</scope>
</reference>
<dbReference type="WBParaSite" id="Pan_g15138.t1">
    <property type="protein sequence ID" value="Pan_g15138.t1"/>
    <property type="gene ID" value="Pan_g15138"/>
</dbReference>
<reference evidence="4" key="1">
    <citation type="journal article" date="2013" name="Genetics">
        <title>The draft genome and transcriptome of Panagrellus redivivus are shaped by the harsh demands of a free-living lifestyle.</title>
        <authorList>
            <person name="Srinivasan J."/>
            <person name="Dillman A.R."/>
            <person name="Macchietto M.G."/>
            <person name="Heikkinen L."/>
            <person name="Lakso M."/>
            <person name="Fracchia K.M."/>
            <person name="Antoshechkin I."/>
            <person name="Mortazavi A."/>
            <person name="Wong G."/>
            <person name="Sternberg P.W."/>
        </authorList>
    </citation>
    <scope>NUCLEOTIDE SEQUENCE [LARGE SCALE GENOMIC DNA]</scope>
    <source>
        <strain evidence="4">MT8872</strain>
    </source>
</reference>
<dbReference type="Pfam" id="PF05030">
    <property type="entry name" value="SSXT"/>
    <property type="match status" value="1"/>
</dbReference>
<name>A0A7E4V0M6_PANRE</name>
<proteinExistence type="inferred from homology"/>
<feature type="compositionally biased region" description="Polar residues" evidence="2">
    <location>
        <begin position="75"/>
        <end position="84"/>
    </location>
</feature>
<evidence type="ECO:0000259" key="3">
    <source>
        <dbReference type="Pfam" id="PF05030"/>
    </source>
</evidence>
<evidence type="ECO:0000256" key="2">
    <source>
        <dbReference type="SAM" id="MobiDB-lite"/>
    </source>
</evidence>
<keyword evidence="4" id="KW-1185">Reference proteome</keyword>